<dbReference type="STRING" id="36844.SAMN04488501_1347"/>
<dbReference type="PANTHER" id="PTHR32481:SF5">
    <property type="entry name" value="ENDOGLUCANASE"/>
    <property type="match status" value="1"/>
</dbReference>
<gene>
    <name evidence="8" type="primary">ysdC_1</name>
    <name evidence="8" type="ORF">CLHOM_25950</name>
</gene>
<dbReference type="SUPFAM" id="SSF53187">
    <property type="entry name" value="Zn-dependent exopeptidases"/>
    <property type="match status" value="1"/>
</dbReference>
<keyword evidence="5 8" id="KW-0378">Hydrolase</keyword>
<comment type="cofactor">
    <cofactor evidence="7">
        <name>a divalent metal cation</name>
        <dbReference type="ChEBI" id="CHEBI:60240"/>
    </cofactor>
    <text evidence="7">Binds 2 divalent metal cations per subunit.</text>
</comment>
<dbReference type="InterPro" id="IPR051464">
    <property type="entry name" value="Peptidase_M42_aminopept"/>
</dbReference>
<evidence type="ECO:0000256" key="2">
    <source>
        <dbReference type="ARBA" id="ARBA00022438"/>
    </source>
</evidence>
<dbReference type="Gene3D" id="2.40.30.40">
    <property type="entry name" value="Peptidase M42, domain 2"/>
    <property type="match status" value="1"/>
</dbReference>
<evidence type="ECO:0000256" key="3">
    <source>
        <dbReference type="ARBA" id="ARBA00022670"/>
    </source>
</evidence>
<dbReference type="Proteomes" id="UP000037043">
    <property type="component" value="Unassembled WGS sequence"/>
</dbReference>
<dbReference type="EC" id="3.4.11.-" evidence="8"/>
<evidence type="ECO:0000313" key="8">
    <source>
        <dbReference type="EMBL" id="KOA19022.1"/>
    </source>
</evidence>
<reference evidence="9" key="1">
    <citation type="submission" date="2015-08" db="EMBL/GenBank/DDBJ databases">
        <title>Genome sequence of the strict anaerobe Clostridium homopropionicum LuHBu1 (DSM 5847T).</title>
        <authorList>
            <person name="Poehlein A."/>
            <person name="Beck M."/>
            <person name="Schiel-Bengelsdorf B."/>
            <person name="Bengelsdorf F.R."/>
            <person name="Daniel R."/>
            <person name="Duerre P."/>
        </authorList>
    </citation>
    <scope>NUCLEOTIDE SEQUENCE [LARGE SCALE GENOMIC DNA]</scope>
    <source>
        <strain evidence="9">DSM 5847</strain>
    </source>
</reference>
<keyword evidence="3" id="KW-0645">Protease</keyword>
<dbReference type="Gene3D" id="3.40.630.10">
    <property type="entry name" value="Zn peptidases"/>
    <property type="match status" value="1"/>
</dbReference>
<dbReference type="PANTHER" id="PTHR32481">
    <property type="entry name" value="AMINOPEPTIDASE"/>
    <property type="match status" value="1"/>
</dbReference>
<evidence type="ECO:0000256" key="6">
    <source>
        <dbReference type="PIRNR" id="PIRNR001123"/>
    </source>
</evidence>
<evidence type="ECO:0000256" key="4">
    <source>
        <dbReference type="ARBA" id="ARBA00022723"/>
    </source>
</evidence>
<keyword evidence="2 8" id="KW-0031">Aminopeptidase</keyword>
<evidence type="ECO:0000313" key="9">
    <source>
        <dbReference type="Proteomes" id="UP000037043"/>
    </source>
</evidence>
<dbReference type="RefSeq" id="WP_052222087.1">
    <property type="nucleotide sequence ID" value="NZ_LHUR01000030.1"/>
</dbReference>
<dbReference type="GO" id="GO:0004177">
    <property type="term" value="F:aminopeptidase activity"/>
    <property type="evidence" value="ECO:0007669"/>
    <property type="project" value="UniProtKB-UniRule"/>
</dbReference>
<feature type="binding site" evidence="7">
    <location>
        <position position="197"/>
    </location>
    <ligand>
        <name>Zn(2+)</name>
        <dbReference type="ChEBI" id="CHEBI:29105"/>
        <label>2</label>
    </ligand>
</feature>
<name>A0A0L6Z7S5_9CLOT</name>
<comment type="caution">
    <text evidence="8">The sequence shown here is derived from an EMBL/GenBank/DDBJ whole genome shotgun (WGS) entry which is preliminary data.</text>
</comment>
<keyword evidence="9" id="KW-1185">Reference proteome</keyword>
<dbReference type="InterPro" id="IPR023367">
    <property type="entry name" value="Peptidase_M42_dom2"/>
</dbReference>
<organism evidence="8 9">
    <name type="scientific">Clostridium homopropionicum DSM 5847</name>
    <dbReference type="NCBI Taxonomy" id="1121318"/>
    <lineage>
        <taxon>Bacteria</taxon>
        <taxon>Bacillati</taxon>
        <taxon>Bacillota</taxon>
        <taxon>Clostridia</taxon>
        <taxon>Eubacteriales</taxon>
        <taxon>Clostridiaceae</taxon>
        <taxon>Clostridium</taxon>
    </lineage>
</organism>
<keyword evidence="4 7" id="KW-0479">Metal-binding</keyword>
<sequence>MLLKKLCDANAPSGYEGEVRDIIKKEIEEYVDDIVVDRMGNIIGHKKGNGKRVVVDVFMDEPGFIITGYNEDGTLKFDLLGSLDTEIIPCKTVYIGKDKINGVIGIKPIHLQGKAEREKIYDVNQLCIDIGANSKEEAKKIIPLGEYAVFTSQFESFGEGLFKGKALSSRLGCSILLELLKEEYNCDFYGVFSVQGELKGRGSYVSAYNINPELVIAVKGSEISKENKREMEISKVPIISMMSQEEVLSPNIIMDMKAVAVKNNIPHEIGKCNTENGVLGSYSMSAEGTEIAEIIIPCKYANTSIGVCSLEDYKNAFNLINEFLKSL</sequence>
<dbReference type="SUPFAM" id="SSF101821">
    <property type="entry name" value="Aminopeptidase/glucanase lid domain"/>
    <property type="match status" value="1"/>
</dbReference>
<evidence type="ECO:0000256" key="5">
    <source>
        <dbReference type="ARBA" id="ARBA00022801"/>
    </source>
</evidence>
<comment type="similarity">
    <text evidence="1 6">Belongs to the peptidase M42 family.</text>
</comment>
<protein>
    <submittedName>
        <fullName evidence="8">Putative aminopeptidase YsdC</fullName>
        <ecNumber evidence="8">3.4.11.-</ecNumber>
    </submittedName>
</protein>
<proteinExistence type="inferred from homology"/>
<evidence type="ECO:0000256" key="1">
    <source>
        <dbReference type="ARBA" id="ARBA00006272"/>
    </source>
</evidence>
<dbReference type="EMBL" id="LHUR01000030">
    <property type="protein sequence ID" value="KOA19022.1"/>
    <property type="molecule type" value="Genomic_DNA"/>
</dbReference>
<evidence type="ECO:0000256" key="7">
    <source>
        <dbReference type="PIRSR" id="PIRSR001123-2"/>
    </source>
</evidence>
<dbReference type="InterPro" id="IPR008007">
    <property type="entry name" value="Peptidase_M42"/>
</dbReference>
<dbReference type="AlphaFoldDB" id="A0A0L6Z7S5"/>
<dbReference type="Pfam" id="PF05343">
    <property type="entry name" value="Peptidase_M42"/>
    <property type="match status" value="1"/>
</dbReference>
<dbReference type="PIRSF" id="PIRSF001123">
    <property type="entry name" value="PepA_GA"/>
    <property type="match status" value="1"/>
</dbReference>
<accession>A0A0L6Z7S5</accession>
<dbReference type="GO" id="GO:0046872">
    <property type="term" value="F:metal ion binding"/>
    <property type="evidence" value="ECO:0007669"/>
    <property type="project" value="UniProtKB-UniRule"/>
</dbReference>
<dbReference type="GO" id="GO:0006508">
    <property type="term" value="P:proteolysis"/>
    <property type="evidence" value="ECO:0007669"/>
    <property type="project" value="UniProtKB-KW"/>
</dbReference>
<dbReference type="PATRIC" id="fig|1121318.3.peg.2607"/>